<evidence type="ECO:0000313" key="1">
    <source>
        <dbReference type="EMBL" id="TCG03045.1"/>
    </source>
</evidence>
<sequence length="92" mass="10369">MTRESFEQELITLLSGQPPGTTADLSDCMVAYWSGSLIYAYLGAGTVEEELEVDDSVWEEWRPNLEKWHASPIFSVRSELAGKRPSNLPSYQ</sequence>
<organism evidence="1 2">
    <name type="scientific">Paraburkholderia steynii</name>
    <dbReference type="NCBI Taxonomy" id="1245441"/>
    <lineage>
        <taxon>Bacteria</taxon>
        <taxon>Pseudomonadati</taxon>
        <taxon>Pseudomonadota</taxon>
        <taxon>Betaproteobacteria</taxon>
        <taxon>Burkholderiales</taxon>
        <taxon>Burkholderiaceae</taxon>
        <taxon>Paraburkholderia</taxon>
    </lineage>
</organism>
<gene>
    <name evidence="1" type="ORF">BZM27_51385</name>
</gene>
<dbReference type="Proteomes" id="UP000294200">
    <property type="component" value="Unassembled WGS sequence"/>
</dbReference>
<evidence type="ECO:0000313" key="2">
    <source>
        <dbReference type="Proteomes" id="UP000294200"/>
    </source>
</evidence>
<dbReference type="EMBL" id="MWML01000548">
    <property type="protein sequence ID" value="TCG03045.1"/>
    <property type="molecule type" value="Genomic_DNA"/>
</dbReference>
<proteinExistence type="predicted"/>
<protein>
    <submittedName>
        <fullName evidence="1">Uncharacterized protein</fullName>
    </submittedName>
</protein>
<reference evidence="1 2" key="1">
    <citation type="submission" date="2017-02" db="EMBL/GenBank/DDBJ databases">
        <title>Paraburkholderia sophoroidis sp. nov. and Paraburkholderia steynii sp. nov. rhizobial symbionts of the fynbos legume Hypocalyptus sophoroides.</title>
        <authorList>
            <person name="Steenkamp E.T."/>
            <person name="Beukes C.W."/>
            <person name="Van Zyl E."/>
            <person name="Avontuur J."/>
            <person name="Chan W.Y."/>
            <person name="Hassen A."/>
            <person name="Palmer M."/>
            <person name="Mthombeni L."/>
            <person name="Phalane F."/>
            <person name="Sereme K."/>
            <person name="Venter S.N."/>
        </authorList>
    </citation>
    <scope>NUCLEOTIDE SEQUENCE [LARGE SCALE GENOMIC DNA]</scope>
    <source>
        <strain evidence="1 2">HC1.1ba</strain>
    </source>
</reference>
<name>A0A4R0X3W7_9BURK</name>
<accession>A0A4R0X3W7</accession>
<dbReference type="AlphaFoldDB" id="A0A4R0X3W7"/>
<keyword evidence="2" id="KW-1185">Reference proteome</keyword>
<comment type="caution">
    <text evidence="1">The sequence shown here is derived from an EMBL/GenBank/DDBJ whole genome shotgun (WGS) entry which is preliminary data.</text>
</comment>